<evidence type="ECO:0000256" key="1">
    <source>
        <dbReference type="SAM" id="MobiDB-lite"/>
    </source>
</evidence>
<dbReference type="RefSeq" id="WP_145370842.1">
    <property type="nucleotide sequence ID" value="NZ_CP036275.1"/>
</dbReference>
<gene>
    <name evidence="2" type="ORF">Mal4_40310</name>
</gene>
<dbReference type="AlphaFoldDB" id="A0A517ZB06"/>
<evidence type="ECO:0000313" key="3">
    <source>
        <dbReference type="Proteomes" id="UP000320496"/>
    </source>
</evidence>
<sequence length="65" mass="7001">MADDLDDAIQQNAEGPAEARGDSGSVRQHSLKDQIEADRYLAAKRAARAKRLGLRLSKLVPPGSD</sequence>
<reference evidence="2 3" key="1">
    <citation type="submission" date="2019-02" db="EMBL/GenBank/DDBJ databases">
        <title>Deep-cultivation of Planctomycetes and their phenomic and genomic characterization uncovers novel biology.</title>
        <authorList>
            <person name="Wiegand S."/>
            <person name="Jogler M."/>
            <person name="Boedeker C."/>
            <person name="Pinto D."/>
            <person name="Vollmers J."/>
            <person name="Rivas-Marin E."/>
            <person name="Kohn T."/>
            <person name="Peeters S.H."/>
            <person name="Heuer A."/>
            <person name="Rast P."/>
            <person name="Oberbeckmann S."/>
            <person name="Bunk B."/>
            <person name="Jeske O."/>
            <person name="Meyerdierks A."/>
            <person name="Storesund J.E."/>
            <person name="Kallscheuer N."/>
            <person name="Luecker S."/>
            <person name="Lage O.M."/>
            <person name="Pohl T."/>
            <person name="Merkel B.J."/>
            <person name="Hornburger P."/>
            <person name="Mueller R.-W."/>
            <person name="Bruemmer F."/>
            <person name="Labrenz M."/>
            <person name="Spormann A.M."/>
            <person name="Op den Camp H."/>
            <person name="Overmann J."/>
            <person name="Amann R."/>
            <person name="Jetten M.S.M."/>
            <person name="Mascher T."/>
            <person name="Medema M.H."/>
            <person name="Devos D.P."/>
            <person name="Kaster A.-K."/>
            <person name="Ovreas L."/>
            <person name="Rohde M."/>
            <person name="Galperin M.Y."/>
            <person name="Jogler C."/>
        </authorList>
    </citation>
    <scope>NUCLEOTIDE SEQUENCE [LARGE SCALE GENOMIC DNA]</scope>
    <source>
        <strain evidence="2 3">Mal4</strain>
    </source>
</reference>
<dbReference type="EMBL" id="CP036275">
    <property type="protein sequence ID" value="QDU39685.1"/>
    <property type="molecule type" value="Genomic_DNA"/>
</dbReference>
<dbReference type="KEGG" id="mri:Mal4_40310"/>
<dbReference type="Proteomes" id="UP000320496">
    <property type="component" value="Chromosome"/>
</dbReference>
<organism evidence="2 3">
    <name type="scientific">Maioricimonas rarisocia</name>
    <dbReference type="NCBI Taxonomy" id="2528026"/>
    <lineage>
        <taxon>Bacteria</taxon>
        <taxon>Pseudomonadati</taxon>
        <taxon>Planctomycetota</taxon>
        <taxon>Planctomycetia</taxon>
        <taxon>Planctomycetales</taxon>
        <taxon>Planctomycetaceae</taxon>
        <taxon>Maioricimonas</taxon>
    </lineage>
</organism>
<evidence type="ECO:0000313" key="2">
    <source>
        <dbReference type="EMBL" id="QDU39685.1"/>
    </source>
</evidence>
<name>A0A517ZB06_9PLAN</name>
<keyword evidence="3" id="KW-1185">Reference proteome</keyword>
<dbReference type="OrthoDB" id="287939at2"/>
<feature type="region of interest" description="Disordered" evidence="1">
    <location>
        <begin position="1"/>
        <end position="31"/>
    </location>
</feature>
<accession>A0A517ZB06</accession>
<protein>
    <submittedName>
        <fullName evidence="2">Uncharacterized protein</fullName>
    </submittedName>
</protein>
<proteinExistence type="predicted"/>